<organism evidence="2 3">
    <name type="scientific">Enterocloster bolteae</name>
    <dbReference type="NCBI Taxonomy" id="208479"/>
    <lineage>
        <taxon>Bacteria</taxon>
        <taxon>Bacillati</taxon>
        <taxon>Bacillota</taxon>
        <taxon>Clostridia</taxon>
        <taxon>Lachnospirales</taxon>
        <taxon>Lachnospiraceae</taxon>
        <taxon>Enterocloster</taxon>
    </lineage>
</organism>
<dbReference type="AlphaFoldDB" id="A0A412ZC25"/>
<dbReference type="SMART" id="SM00471">
    <property type="entry name" value="HDc"/>
    <property type="match status" value="1"/>
</dbReference>
<sequence>MTKITEEMVRSYFPQLSEIKNQEYAKKAAEIWVEAFENSSWEDIADAQFATRAPGVALVKHTESVTANALMIARNTVEKYGYEIDTDILILAAVLHDVCKLEEMEMGDQGSKTSRKSSLGKIYQHGFLSGYYTQKYGLPNEVTGLVVAHSGQSKVIPRSIEGMILYYADMMDADIHFVQAGTTLCLETH</sequence>
<reference evidence="2 3" key="1">
    <citation type="submission" date="2018-08" db="EMBL/GenBank/DDBJ databases">
        <title>A genome reference for cultivated species of the human gut microbiota.</title>
        <authorList>
            <person name="Zou Y."/>
            <person name="Xue W."/>
            <person name="Luo G."/>
        </authorList>
    </citation>
    <scope>NUCLEOTIDE SEQUENCE [LARGE SCALE GENOMIC DNA]</scope>
    <source>
        <strain evidence="2 3">AF14-18</strain>
    </source>
</reference>
<evidence type="ECO:0000259" key="1">
    <source>
        <dbReference type="SMART" id="SM00471"/>
    </source>
</evidence>
<dbReference type="RefSeq" id="WP_002565015.1">
    <property type="nucleotide sequence ID" value="NZ_CABKUK010000001.1"/>
</dbReference>
<dbReference type="Pfam" id="PF01966">
    <property type="entry name" value="HD"/>
    <property type="match status" value="1"/>
</dbReference>
<gene>
    <name evidence="2" type="ORF">DWW02_08325</name>
</gene>
<evidence type="ECO:0000313" key="3">
    <source>
        <dbReference type="Proteomes" id="UP000284543"/>
    </source>
</evidence>
<name>A0A412ZC25_9FIRM</name>
<dbReference type="InterPro" id="IPR003607">
    <property type="entry name" value="HD/PDEase_dom"/>
</dbReference>
<dbReference type="InterPro" id="IPR006674">
    <property type="entry name" value="HD_domain"/>
</dbReference>
<comment type="caution">
    <text evidence="2">The sequence shown here is derived from an EMBL/GenBank/DDBJ whole genome shotgun (WGS) entry which is preliminary data.</text>
</comment>
<proteinExistence type="predicted"/>
<dbReference type="EMBL" id="QRZM01000002">
    <property type="protein sequence ID" value="RGV77655.1"/>
    <property type="molecule type" value="Genomic_DNA"/>
</dbReference>
<protein>
    <submittedName>
        <fullName evidence="2">HD domain-containing protein</fullName>
    </submittedName>
</protein>
<dbReference type="Gene3D" id="1.10.3210.10">
    <property type="entry name" value="Hypothetical protein af1432"/>
    <property type="match status" value="1"/>
</dbReference>
<dbReference type="SUPFAM" id="SSF109604">
    <property type="entry name" value="HD-domain/PDEase-like"/>
    <property type="match status" value="1"/>
</dbReference>
<dbReference type="Proteomes" id="UP000284543">
    <property type="component" value="Unassembled WGS sequence"/>
</dbReference>
<dbReference type="KEGG" id="cbol:CGC65_19215"/>
<dbReference type="CDD" id="cd00077">
    <property type="entry name" value="HDc"/>
    <property type="match status" value="1"/>
</dbReference>
<evidence type="ECO:0000313" key="2">
    <source>
        <dbReference type="EMBL" id="RGV77655.1"/>
    </source>
</evidence>
<feature type="domain" description="HD/PDEase" evidence="1">
    <location>
        <begin position="54"/>
        <end position="183"/>
    </location>
</feature>
<accession>A0A412ZC25</accession>